<accession>A0ABX1FYW4</accession>
<dbReference type="InterPro" id="IPR007344">
    <property type="entry name" value="GrpB/CoaE"/>
</dbReference>
<dbReference type="PANTHER" id="PTHR34822:SF1">
    <property type="entry name" value="GRPB FAMILY PROTEIN"/>
    <property type="match status" value="1"/>
</dbReference>
<evidence type="ECO:0000313" key="1">
    <source>
        <dbReference type="EMBL" id="NKG19138.1"/>
    </source>
</evidence>
<dbReference type="SUPFAM" id="SSF81301">
    <property type="entry name" value="Nucleotidyltransferase"/>
    <property type="match status" value="1"/>
</dbReference>
<dbReference type="InterPro" id="IPR043519">
    <property type="entry name" value="NT_sf"/>
</dbReference>
<dbReference type="Pfam" id="PF04229">
    <property type="entry name" value="GrpB"/>
    <property type="match status" value="1"/>
</dbReference>
<reference evidence="1 2" key="1">
    <citation type="submission" date="2020-04" db="EMBL/GenBank/DDBJ databases">
        <title>Paeniglutamicibacter sp. ANT13_2, a novel actinomycete isolated from sediment in Antarctica.</title>
        <authorList>
            <person name="Sakdapetsiri C."/>
            <person name="Pinyakong O."/>
        </authorList>
    </citation>
    <scope>NUCLEOTIDE SEQUENCE [LARGE SCALE GENOMIC DNA]</scope>
    <source>
        <strain evidence="1 2">ANT13_2</strain>
    </source>
</reference>
<dbReference type="Proteomes" id="UP000746595">
    <property type="component" value="Unassembled WGS sequence"/>
</dbReference>
<proteinExistence type="predicted"/>
<evidence type="ECO:0000313" key="2">
    <source>
        <dbReference type="Proteomes" id="UP000746595"/>
    </source>
</evidence>
<gene>
    <name evidence="1" type="ORF">HED64_00270</name>
</gene>
<dbReference type="Gene3D" id="3.30.460.10">
    <property type="entry name" value="Beta Polymerase, domain 2"/>
    <property type="match status" value="1"/>
</dbReference>
<dbReference type="EMBL" id="JAAWVT010000001">
    <property type="protein sequence ID" value="NKG19138.1"/>
    <property type="molecule type" value="Genomic_DNA"/>
</dbReference>
<sequence length="243" mass="26821">MVLARTDDDAIGFYRATGFQISDSTSDPRWSARRRYLCVLPHLPLLRHPLTDDGPVEWIHGEPAPAPVLVHPPSASWPQDFAALAERIGQALGPRALAIEHLGSTSVPGLPAKPVIDVVLSVADPESEADYVDALIAAGFIFRLRESGWYGHRLFVAGPGEQAANIHIFAIGSPETSRMRLFRDWLTTHETDREAYARIKLASAALINESGGGMGLVMDYNRDKEPFIRELYQRILRNDSSEA</sequence>
<protein>
    <submittedName>
        <fullName evidence="1">GrpB family protein</fullName>
    </submittedName>
</protein>
<organism evidence="1 2">
    <name type="scientific">Paeniglutamicibacter terrestris</name>
    <dbReference type="NCBI Taxonomy" id="2723403"/>
    <lineage>
        <taxon>Bacteria</taxon>
        <taxon>Bacillati</taxon>
        <taxon>Actinomycetota</taxon>
        <taxon>Actinomycetes</taxon>
        <taxon>Micrococcales</taxon>
        <taxon>Micrococcaceae</taxon>
        <taxon>Paeniglutamicibacter</taxon>
    </lineage>
</organism>
<keyword evidence="2" id="KW-1185">Reference proteome</keyword>
<dbReference type="PANTHER" id="PTHR34822">
    <property type="entry name" value="GRPB DOMAIN PROTEIN (AFU_ORTHOLOGUE AFUA_1G01530)"/>
    <property type="match status" value="1"/>
</dbReference>
<comment type="caution">
    <text evidence="1">The sequence shown here is derived from an EMBL/GenBank/DDBJ whole genome shotgun (WGS) entry which is preliminary data.</text>
</comment>
<name>A0ABX1FYW4_9MICC</name>